<dbReference type="Proteomes" id="UP000063236">
    <property type="component" value="Unassembled WGS sequence"/>
</dbReference>
<accession>A0AAW3P7V1</accession>
<organism evidence="1 2">
    <name type="scientific">Burkholderia diffusa</name>
    <dbReference type="NCBI Taxonomy" id="488732"/>
    <lineage>
        <taxon>Bacteria</taxon>
        <taxon>Pseudomonadati</taxon>
        <taxon>Pseudomonadota</taxon>
        <taxon>Betaproteobacteria</taxon>
        <taxon>Burkholderiales</taxon>
        <taxon>Burkholderiaceae</taxon>
        <taxon>Burkholderia</taxon>
        <taxon>Burkholderia cepacia complex</taxon>
    </lineage>
</organism>
<protein>
    <submittedName>
        <fullName evidence="1">Uncharacterized protein</fullName>
    </submittedName>
</protein>
<dbReference type="AlphaFoldDB" id="A0AAW3P7V1"/>
<proteinExistence type="predicted"/>
<comment type="caution">
    <text evidence="1">The sequence shown here is derived from an EMBL/GenBank/DDBJ whole genome shotgun (WGS) entry which is preliminary data.</text>
</comment>
<evidence type="ECO:0000313" key="2">
    <source>
        <dbReference type="Proteomes" id="UP000063236"/>
    </source>
</evidence>
<name>A0AAW3P7V1_9BURK</name>
<sequence>MSCCPQYLLRCINFGYEASIQFRLRDSFRPLALTLQGVTTIDVQGALEDFPAPLVCAWHRDFAFVRRQLLETALDADF</sequence>
<reference evidence="1 2" key="1">
    <citation type="submission" date="2015-11" db="EMBL/GenBank/DDBJ databases">
        <title>Expanding the genomic diversity of Burkholderia species for the development of highly accurate diagnostics.</title>
        <authorList>
            <person name="Sahl J."/>
            <person name="Keim P."/>
            <person name="Wagner D."/>
        </authorList>
    </citation>
    <scope>NUCLEOTIDE SEQUENCE [LARGE SCALE GENOMIC DNA]</scope>
    <source>
        <strain evidence="1 2">MSMB378WGS</strain>
    </source>
</reference>
<gene>
    <name evidence="1" type="ORF">WL88_28160</name>
</gene>
<dbReference type="EMBL" id="LPJV01000061">
    <property type="protein sequence ID" value="KWF45433.1"/>
    <property type="molecule type" value="Genomic_DNA"/>
</dbReference>
<evidence type="ECO:0000313" key="1">
    <source>
        <dbReference type="EMBL" id="KWF45433.1"/>
    </source>
</evidence>